<feature type="compositionally biased region" description="Basic and acidic residues" evidence="1">
    <location>
        <begin position="98"/>
        <end position="107"/>
    </location>
</feature>
<proteinExistence type="predicted"/>
<feature type="compositionally biased region" description="Polar residues" evidence="1">
    <location>
        <begin position="111"/>
        <end position="120"/>
    </location>
</feature>
<feature type="region of interest" description="Disordered" evidence="1">
    <location>
        <begin position="1"/>
        <end position="78"/>
    </location>
</feature>
<evidence type="ECO:0000256" key="1">
    <source>
        <dbReference type="SAM" id="MobiDB-lite"/>
    </source>
</evidence>
<keyword evidence="3" id="KW-1185">Reference proteome</keyword>
<name>A0AAV7SNK3_PLEWA</name>
<dbReference type="Proteomes" id="UP001066276">
    <property type="component" value="Chromosome 4_2"/>
</dbReference>
<feature type="compositionally biased region" description="Basic and acidic residues" evidence="1">
    <location>
        <begin position="9"/>
        <end position="27"/>
    </location>
</feature>
<organism evidence="2 3">
    <name type="scientific">Pleurodeles waltl</name>
    <name type="common">Iberian ribbed newt</name>
    <dbReference type="NCBI Taxonomy" id="8319"/>
    <lineage>
        <taxon>Eukaryota</taxon>
        <taxon>Metazoa</taxon>
        <taxon>Chordata</taxon>
        <taxon>Craniata</taxon>
        <taxon>Vertebrata</taxon>
        <taxon>Euteleostomi</taxon>
        <taxon>Amphibia</taxon>
        <taxon>Batrachia</taxon>
        <taxon>Caudata</taxon>
        <taxon>Salamandroidea</taxon>
        <taxon>Salamandridae</taxon>
        <taxon>Pleurodelinae</taxon>
        <taxon>Pleurodeles</taxon>
    </lineage>
</organism>
<comment type="caution">
    <text evidence="2">The sequence shown here is derived from an EMBL/GenBank/DDBJ whole genome shotgun (WGS) entry which is preliminary data.</text>
</comment>
<dbReference type="EMBL" id="JANPWB010000008">
    <property type="protein sequence ID" value="KAJ1165606.1"/>
    <property type="molecule type" value="Genomic_DNA"/>
</dbReference>
<evidence type="ECO:0000313" key="3">
    <source>
        <dbReference type="Proteomes" id="UP001066276"/>
    </source>
</evidence>
<accession>A0AAV7SNK3</accession>
<feature type="region of interest" description="Disordered" evidence="1">
    <location>
        <begin position="91"/>
        <end position="144"/>
    </location>
</feature>
<evidence type="ECO:0000313" key="2">
    <source>
        <dbReference type="EMBL" id="KAJ1165606.1"/>
    </source>
</evidence>
<sequence>MVPKTTRNLGDKSEGAKTTRIGKDKGEAAGANKRLTSIAGKAAGKNMSGPVRDAKMGNSKKWDKVAGKDPQLTDWGKDCNDKFYSLIEESDLSSADRSFSESERSETSEAGNKSPSNELTVRQYRQRKPVRIRPGSQEGFENTVSTSRRTLKWDYSSIGLADIPTSGSQGPVNEKIDTGASAGKPGNAYTMGTEAGILQSIYTSIKEMQTETRIESRRARIATKRLQGTVHCYAFSAK</sequence>
<gene>
    <name evidence="2" type="ORF">NDU88_006027</name>
</gene>
<protein>
    <submittedName>
        <fullName evidence="2">Uncharacterized protein</fullName>
    </submittedName>
</protein>
<dbReference type="AlphaFoldDB" id="A0AAV7SNK3"/>
<reference evidence="2" key="1">
    <citation type="journal article" date="2022" name="bioRxiv">
        <title>Sequencing and chromosome-scale assembly of the giantPleurodeles waltlgenome.</title>
        <authorList>
            <person name="Brown T."/>
            <person name="Elewa A."/>
            <person name="Iarovenko S."/>
            <person name="Subramanian E."/>
            <person name="Araus A.J."/>
            <person name="Petzold A."/>
            <person name="Susuki M."/>
            <person name="Suzuki K.-i.T."/>
            <person name="Hayashi T."/>
            <person name="Toyoda A."/>
            <person name="Oliveira C."/>
            <person name="Osipova E."/>
            <person name="Leigh N.D."/>
            <person name="Simon A."/>
            <person name="Yun M.H."/>
        </authorList>
    </citation>
    <scope>NUCLEOTIDE SEQUENCE</scope>
    <source>
        <strain evidence="2">20211129_DDA</strain>
        <tissue evidence="2">Liver</tissue>
    </source>
</reference>
<feature type="compositionally biased region" description="Basic and acidic residues" evidence="1">
    <location>
        <begin position="52"/>
        <end position="67"/>
    </location>
</feature>